<evidence type="ECO:0000259" key="1">
    <source>
        <dbReference type="Pfam" id="PF03288"/>
    </source>
</evidence>
<name>A0A378ND00_MANHA</name>
<dbReference type="Gene3D" id="1.10.10.10">
    <property type="entry name" value="Winged helix-like DNA-binding domain superfamily/Winged helix DNA-binding domain"/>
    <property type="match status" value="1"/>
</dbReference>
<dbReference type="SUPFAM" id="SSF46785">
    <property type="entry name" value="Winged helix' DNA-binding domain"/>
    <property type="match status" value="1"/>
</dbReference>
<proteinExistence type="predicted"/>
<protein>
    <submittedName>
        <fullName evidence="2">Phage/plasmid primase, P4 family, C-terminal domain</fullName>
    </submittedName>
</protein>
<evidence type="ECO:0000313" key="3">
    <source>
        <dbReference type="Proteomes" id="UP000254031"/>
    </source>
</evidence>
<dbReference type="InterPro" id="IPR004968">
    <property type="entry name" value="DNA_primase/NTPase_C"/>
</dbReference>
<dbReference type="InterPro" id="IPR036390">
    <property type="entry name" value="WH_DNA-bd_sf"/>
</dbReference>
<evidence type="ECO:0000313" key="2">
    <source>
        <dbReference type="EMBL" id="STY65419.1"/>
    </source>
</evidence>
<accession>A0A378ND00</accession>
<dbReference type="Pfam" id="PF03288">
    <property type="entry name" value="Pox_D5"/>
    <property type="match status" value="1"/>
</dbReference>
<dbReference type="InterPro" id="IPR036388">
    <property type="entry name" value="WH-like_DNA-bd_sf"/>
</dbReference>
<reference evidence="2 3" key="1">
    <citation type="submission" date="2018-06" db="EMBL/GenBank/DDBJ databases">
        <authorList>
            <consortium name="Pathogen Informatics"/>
            <person name="Doyle S."/>
        </authorList>
    </citation>
    <scope>NUCLEOTIDE SEQUENCE [LARGE SCALE GENOMIC DNA]</scope>
    <source>
        <strain evidence="2 3">NCTC9380</strain>
    </source>
</reference>
<gene>
    <name evidence="2" type="ORF">NCTC9380_00685</name>
</gene>
<feature type="domain" description="DNA primase/nucleoside triphosphatase C-terminal" evidence="1">
    <location>
        <begin position="116"/>
        <end position="169"/>
    </location>
</feature>
<sequence length="182" mass="21008">MTTNNTPILFTENSGGTERRRVIFKFDRIVPIEERDFNLIDKIQAETGGIIRLLFDTFPEPLEAKALLEKQRVSQEALAVKMEVNHVLEFAQEFEILPTVNGLAMGSSLNNGTRDSAIYPAYIYFCQLNDIEPINRRTFTRAFKQALKELDKGEYQTRESNGRTVTNVHYIDKLRTFNKWQG</sequence>
<dbReference type="Proteomes" id="UP000254031">
    <property type="component" value="Unassembled WGS sequence"/>
</dbReference>
<dbReference type="EMBL" id="UGPL01000006">
    <property type="protein sequence ID" value="STY65419.1"/>
    <property type="molecule type" value="Genomic_DNA"/>
</dbReference>
<organism evidence="2 3">
    <name type="scientific">Mannheimia haemolytica</name>
    <name type="common">Pasteurella haemolytica</name>
    <dbReference type="NCBI Taxonomy" id="75985"/>
    <lineage>
        <taxon>Bacteria</taxon>
        <taxon>Pseudomonadati</taxon>
        <taxon>Pseudomonadota</taxon>
        <taxon>Gammaproteobacteria</taxon>
        <taxon>Pasteurellales</taxon>
        <taxon>Pasteurellaceae</taxon>
        <taxon>Mannheimia</taxon>
    </lineage>
</organism>
<dbReference type="AlphaFoldDB" id="A0A378ND00"/>